<organism evidence="2 3">
    <name type="scientific">Trichostrongylus colubriformis</name>
    <name type="common">Black scour worm</name>
    <dbReference type="NCBI Taxonomy" id="6319"/>
    <lineage>
        <taxon>Eukaryota</taxon>
        <taxon>Metazoa</taxon>
        <taxon>Ecdysozoa</taxon>
        <taxon>Nematoda</taxon>
        <taxon>Chromadorea</taxon>
        <taxon>Rhabditida</taxon>
        <taxon>Rhabditina</taxon>
        <taxon>Rhabditomorpha</taxon>
        <taxon>Strongyloidea</taxon>
        <taxon>Trichostrongylidae</taxon>
        <taxon>Trichostrongylus</taxon>
    </lineage>
</organism>
<name>A0AAN8GEZ5_TRICO</name>
<sequence length="70" mass="7287">MAKLIPVILILCISMVDCNPSEPFDGVVSILGGIQGMVTSIIEAAIGSPASTTNAENRGQNVCRNETRIG</sequence>
<protein>
    <recommendedName>
        <fullName evidence="4">Salivary secreted peptide</fullName>
    </recommendedName>
</protein>
<proteinExistence type="predicted"/>
<feature type="chain" id="PRO_5042985433" description="Salivary secreted peptide" evidence="1">
    <location>
        <begin position="19"/>
        <end position="70"/>
    </location>
</feature>
<dbReference type="AlphaFoldDB" id="A0AAN8GEZ5"/>
<gene>
    <name evidence="2" type="ORF">GCK32_004297</name>
</gene>
<dbReference type="EMBL" id="WIXE01001144">
    <property type="protein sequence ID" value="KAK5985958.1"/>
    <property type="molecule type" value="Genomic_DNA"/>
</dbReference>
<dbReference type="Proteomes" id="UP001331761">
    <property type="component" value="Unassembled WGS sequence"/>
</dbReference>
<evidence type="ECO:0000256" key="1">
    <source>
        <dbReference type="SAM" id="SignalP"/>
    </source>
</evidence>
<evidence type="ECO:0008006" key="4">
    <source>
        <dbReference type="Google" id="ProtNLM"/>
    </source>
</evidence>
<keyword evidence="3" id="KW-1185">Reference proteome</keyword>
<keyword evidence="1" id="KW-0732">Signal</keyword>
<evidence type="ECO:0000313" key="2">
    <source>
        <dbReference type="EMBL" id="KAK5985958.1"/>
    </source>
</evidence>
<evidence type="ECO:0000313" key="3">
    <source>
        <dbReference type="Proteomes" id="UP001331761"/>
    </source>
</evidence>
<accession>A0AAN8GEZ5</accession>
<feature type="signal peptide" evidence="1">
    <location>
        <begin position="1"/>
        <end position="18"/>
    </location>
</feature>
<reference evidence="2 3" key="1">
    <citation type="submission" date="2019-10" db="EMBL/GenBank/DDBJ databases">
        <title>Assembly and Annotation for the nematode Trichostrongylus colubriformis.</title>
        <authorList>
            <person name="Martin J."/>
        </authorList>
    </citation>
    <scope>NUCLEOTIDE SEQUENCE [LARGE SCALE GENOMIC DNA]</scope>
    <source>
        <strain evidence="2">G859</strain>
        <tissue evidence="2">Whole worm</tissue>
    </source>
</reference>
<comment type="caution">
    <text evidence="2">The sequence shown here is derived from an EMBL/GenBank/DDBJ whole genome shotgun (WGS) entry which is preliminary data.</text>
</comment>